<dbReference type="PROSITE" id="PS50290">
    <property type="entry name" value="PI3_4_KINASE_3"/>
    <property type="match status" value="1"/>
</dbReference>
<comment type="catalytic activity">
    <reaction evidence="1">
        <text>a 1,2-diacyl-sn-glycero-3-phospho-(1D-myo-inositol) + ATP = a 1,2-diacyl-sn-glycero-3-phospho-(1D-myo-inositol 4-phosphate) + ADP + H(+)</text>
        <dbReference type="Rhea" id="RHEA:19877"/>
        <dbReference type="ChEBI" id="CHEBI:15378"/>
        <dbReference type="ChEBI" id="CHEBI:30616"/>
        <dbReference type="ChEBI" id="CHEBI:57880"/>
        <dbReference type="ChEBI" id="CHEBI:58178"/>
        <dbReference type="ChEBI" id="CHEBI:456216"/>
        <dbReference type="EC" id="2.7.1.67"/>
    </reaction>
</comment>
<reference evidence="6" key="1">
    <citation type="submission" date="2021-01" db="EMBL/GenBank/DDBJ databases">
        <authorList>
            <consortium name="Genoscope - CEA"/>
            <person name="William W."/>
        </authorList>
    </citation>
    <scope>NUCLEOTIDE SEQUENCE</scope>
</reference>
<dbReference type="FunFam" id="3.30.1010.10:FF:000060">
    <property type="entry name" value="Phosphatidylinositol 4-kinase, putative"/>
    <property type="match status" value="1"/>
</dbReference>
<dbReference type="Proteomes" id="UP000688137">
    <property type="component" value="Unassembled WGS sequence"/>
</dbReference>
<evidence type="ECO:0000313" key="7">
    <source>
        <dbReference type="Proteomes" id="UP000688137"/>
    </source>
</evidence>
<keyword evidence="4" id="KW-0418">Kinase</keyword>
<dbReference type="EC" id="2.7.1.67" evidence="2"/>
<gene>
    <name evidence="6" type="ORF">PPRIM_AZ9-3.1.T0180226</name>
</gene>
<organism evidence="6 7">
    <name type="scientific">Paramecium primaurelia</name>
    <dbReference type="NCBI Taxonomy" id="5886"/>
    <lineage>
        <taxon>Eukaryota</taxon>
        <taxon>Sar</taxon>
        <taxon>Alveolata</taxon>
        <taxon>Ciliophora</taxon>
        <taxon>Intramacronucleata</taxon>
        <taxon>Oligohymenophorea</taxon>
        <taxon>Peniculida</taxon>
        <taxon>Parameciidae</taxon>
        <taxon>Paramecium</taxon>
    </lineage>
</organism>
<dbReference type="GO" id="GO:0005737">
    <property type="term" value="C:cytoplasm"/>
    <property type="evidence" value="ECO:0007669"/>
    <property type="project" value="TreeGrafter"/>
</dbReference>
<dbReference type="GO" id="GO:0016020">
    <property type="term" value="C:membrane"/>
    <property type="evidence" value="ECO:0007669"/>
    <property type="project" value="TreeGrafter"/>
</dbReference>
<dbReference type="EMBL" id="CAJJDM010000014">
    <property type="protein sequence ID" value="CAD8051608.1"/>
    <property type="molecule type" value="Genomic_DNA"/>
</dbReference>
<dbReference type="SMART" id="SM00146">
    <property type="entry name" value="PI3Kc"/>
    <property type="match status" value="1"/>
</dbReference>
<dbReference type="AlphaFoldDB" id="A0A8S1K8W0"/>
<dbReference type="InterPro" id="IPR000403">
    <property type="entry name" value="PI3/4_kinase_cat_dom"/>
</dbReference>
<proteinExistence type="predicted"/>
<feature type="domain" description="PI3K/PI4K catalytic" evidence="5">
    <location>
        <begin position="527"/>
        <end position="806"/>
    </location>
</feature>
<name>A0A8S1K8W0_PARPR</name>
<evidence type="ECO:0000259" key="5">
    <source>
        <dbReference type="PROSITE" id="PS50290"/>
    </source>
</evidence>
<evidence type="ECO:0000256" key="4">
    <source>
        <dbReference type="ARBA" id="ARBA00022777"/>
    </source>
</evidence>
<dbReference type="CDD" id="cd00893">
    <property type="entry name" value="PI4Kc_III"/>
    <property type="match status" value="1"/>
</dbReference>
<dbReference type="PANTHER" id="PTHR10048">
    <property type="entry name" value="PHOSPHATIDYLINOSITOL KINASE"/>
    <property type="match status" value="1"/>
</dbReference>
<dbReference type="GO" id="GO:0046854">
    <property type="term" value="P:phosphatidylinositol phosphate biosynthetic process"/>
    <property type="evidence" value="ECO:0007669"/>
    <property type="project" value="InterPro"/>
</dbReference>
<comment type="caution">
    <text evidence="6">The sequence shown here is derived from an EMBL/GenBank/DDBJ whole genome shotgun (WGS) entry which is preliminary data.</text>
</comment>
<dbReference type="PANTHER" id="PTHR10048:SF22">
    <property type="entry name" value="PHOSPHATIDYLINOSITOL 4-KINASE BETA"/>
    <property type="match status" value="1"/>
</dbReference>
<dbReference type="Pfam" id="PF00454">
    <property type="entry name" value="PI3_PI4_kinase"/>
    <property type="match status" value="1"/>
</dbReference>
<accession>A0A8S1K8W0</accession>
<sequence length="822" mass="96473">MQQNDQNKNTGCLCFGKKQKGEFPKTFKKSEKILKKYKDNSLDISDDAILEVMIRLYISENKNKAIDMLQRCRINPNYQTNQIRNDLEYFIPQLINFLVFHQQLQDERLIQFINNASQIDFFFAHLVYFQLKSLSQIVAHNNRIELKIVQKFVKEFEQKMTLNYQGNLLIATQFLKIHLDDSITSSTLRKSITSLSSKKIKQEVYQGSLRIKSIKQNEVVRLYGTNQWEQEMSNKSPSQYLIRNHDDIELEDYISIFENNEDIIKPIDTAFQSNINFWYDITKICDELSKSNSKTEYLHSLLNKMNINLPAAVYVPFVKNSIRNYAVLNIVSRESRVFSTKMRSPYSLTLEIYRPEIEEDYNEQQLIDKQMSLAIKTSMIKTQSQDIIQEQLNAQMNSTYSLAEAQKIFNNEFQNIKFNQFNYQNNEQVSDGIGQFYNYRQTNNQDSDQQDEMIDQQNIFQQPSFSNATDDQSNDKEIEQISNQKQQSELVDQSKLEISSFNSRVSYLQDGKGLVLTQEEYQEMKQVIFGENAMAQQERIKKQSPFQSLKSWQLVHLIIKTGDNLKQEQFALQLICQFDQIFKKEGLPLKLRYYEVLSLGPDCGIIEMIKNATTIDSLQKNLQKKFTQFSDFSDFFRSYFRNNIEQALQNYVQSLAAYCLVCYFLQVKDRHNGNILLDDEGNLIHIDFGFFLSISPGKGMEFEGKVPFKLLSDYIKVLGGVKGTLFQNHFRKLFYKGFKACQKHQNEILLLVEMMYTGHGTTLPCFQKGEVALKELENRFNPRVASDAELFVYVQELINKSLDNWRARWYDKFQYFAQGIFY</sequence>
<protein>
    <recommendedName>
        <fullName evidence="2">1-phosphatidylinositol 4-kinase</fullName>
        <ecNumber evidence="2">2.7.1.67</ecNumber>
    </recommendedName>
</protein>
<evidence type="ECO:0000256" key="2">
    <source>
        <dbReference type="ARBA" id="ARBA00012169"/>
    </source>
</evidence>
<evidence type="ECO:0000256" key="1">
    <source>
        <dbReference type="ARBA" id="ARBA00001686"/>
    </source>
</evidence>
<dbReference type="GO" id="GO:0048015">
    <property type="term" value="P:phosphatidylinositol-mediated signaling"/>
    <property type="evidence" value="ECO:0007669"/>
    <property type="project" value="TreeGrafter"/>
</dbReference>
<dbReference type="InterPro" id="IPR015433">
    <property type="entry name" value="PI3/4_kinase"/>
</dbReference>
<keyword evidence="7" id="KW-1185">Reference proteome</keyword>
<dbReference type="FunFam" id="1.10.1070.11:FF:000016">
    <property type="entry name" value="PIK1p Phosphatidylinositol 4-kinase"/>
    <property type="match status" value="1"/>
</dbReference>
<keyword evidence="3" id="KW-0808">Transferase</keyword>
<dbReference type="GO" id="GO:0004430">
    <property type="term" value="F:1-phosphatidylinositol 4-kinase activity"/>
    <property type="evidence" value="ECO:0007669"/>
    <property type="project" value="UniProtKB-EC"/>
</dbReference>
<evidence type="ECO:0000256" key="3">
    <source>
        <dbReference type="ARBA" id="ARBA00022679"/>
    </source>
</evidence>
<evidence type="ECO:0000313" key="6">
    <source>
        <dbReference type="EMBL" id="CAD8051608.1"/>
    </source>
</evidence>